<evidence type="ECO:0000313" key="6">
    <source>
        <dbReference type="EMBL" id="CAG8631771.1"/>
    </source>
</evidence>
<protein>
    <submittedName>
        <fullName evidence="6">8032_t:CDS:1</fullName>
    </submittedName>
</protein>
<dbReference type="OrthoDB" id="410651at2759"/>
<dbReference type="GO" id="GO:0016020">
    <property type="term" value="C:membrane"/>
    <property type="evidence" value="ECO:0007669"/>
    <property type="project" value="UniProtKB-SubCell"/>
</dbReference>
<feature type="transmembrane region" description="Helical" evidence="5">
    <location>
        <begin position="20"/>
        <end position="45"/>
    </location>
</feature>
<dbReference type="GO" id="GO:0004602">
    <property type="term" value="F:glutathione peroxidase activity"/>
    <property type="evidence" value="ECO:0007669"/>
    <property type="project" value="TreeGrafter"/>
</dbReference>
<dbReference type="Proteomes" id="UP000789508">
    <property type="component" value="Unassembled WGS sequence"/>
</dbReference>
<evidence type="ECO:0000256" key="3">
    <source>
        <dbReference type="ARBA" id="ARBA00022989"/>
    </source>
</evidence>
<dbReference type="GO" id="GO:0004364">
    <property type="term" value="F:glutathione transferase activity"/>
    <property type="evidence" value="ECO:0007669"/>
    <property type="project" value="TreeGrafter"/>
</dbReference>
<keyword evidence="2 5" id="KW-0812">Transmembrane</keyword>
<dbReference type="PANTHER" id="PTHR10250">
    <property type="entry name" value="MICROSOMAL GLUTATHIONE S-TRANSFERASE"/>
    <property type="match status" value="1"/>
</dbReference>
<dbReference type="EMBL" id="CAJVPS010007100">
    <property type="protein sequence ID" value="CAG8631771.1"/>
    <property type="molecule type" value="Genomic_DNA"/>
</dbReference>
<evidence type="ECO:0000313" key="7">
    <source>
        <dbReference type="Proteomes" id="UP000789508"/>
    </source>
</evidence>
<organism evidence="6 7">
    <name type="scientific">Ambispora leptoticha</name>
    <dbReference type="NCBI Taxonomy" id="144679"/>
    <lineage>
        <taxon>Eukaryota</taxon>
        <taxon>Fungi</taxon>
        <taxon>Fungi incertae sedis</taxon>
        <taxon>Mucoromycota</taxon>
        <taxon>Glomeromycotina</taxon>
        <taxon>Glomeromycetes</taxon>
        <taxon>Archaeosporales</taxon>
        <taxon>Ambisporaceae</taxon>
        <taxon>Ambispora</taxon>
    </lineage>
</organism>
<gene>
    <name evidence="6" type="ORF">ALEPTO_LOCUS9383</name>
</gene>
<keyword evidence="3 5" id="KW-1133">Transmembrane helix</keyword>
<keyword evidence="7" id="KW-1185">Reference proteome</keyword>
<dbReference type="InterPro" id="IPR050997">
    <property type="entry name" value="MAPEG"/>
</dbReference>
<proteinExistence type="predicted"/>
<comment type="subcellular location">
    <subcellularLocation>
        <location evidence="1">Membrane</location>
        <topology evidence="1">Multi-pass membrane protein</topology>
    </subcellularLocation>
</comment>
<dbReference type="AlphaFoldDB" id="A0A9N9GSP6"/>
<dbReference type="InterPro" id="IPR001129">
    <property type="entry name" value="Membr-assoc_MAPEG"/>
</dbReference>
<dbReference type="Pfam" id="PF01124">
    <property type="entry name" value="MAPEG"/>
    <property type="match status" value="1"/>
</dbReference>
<sequence length="88" mass="9643">MLFNCYQRAHQNSLESQPQVLFMLAVSGLKYPLIASIAGTIFVAGRIFYARGYQTGQPENRQRGSFGILGYLTLSGLTVATALNILKS</sequence>
<reference evidence="6" key="1">
    <citation type="submission" date="2021-06" db="EMBL/GenBank/DDBJ databases">
        <authorList>
            <person name="Kallberg Y."/>
            <person name="Tangrot J."/>
            <person name="Rosling A."/>
        </authorList>
    </citation>
    <scope>NUCLEOTIDE SEQUENCE</scope>
    <source>
        <strain evidence="6">FL130A</strain>
    </source>
</reference>
<dbReference type="GO" id="GO:0005783">
    <property type="term" value="C:endoplasmic reticulum"/>
    <property type="evidence" value="ECO:0007669"/>
    <property type="project" value="TreeGrafter"/>
</dbReference>
<keyword evidence="4 5" id="KW-0472">Membrane</keyword>
<evidence type="ECO:0000256" key="2">
    <source>
        <dbReference type="ARBA" id="ARBA00022692"/>
    </source>
</evidence>
<dbReference type="PANTHER" id="PTHR10250:SF26">
    <property type="entry name" value="GLUTATHIONE S-TRANSFERASE 3, MITOCHONDRIAL"/>
    <property type="match status" value="1"/>
</dbReference>
<evidence type="ECO:0000256" key="1">
    <source>
        <dbReference type="ARBA" id="ARBA00004141"/>
    </source>
</evidence>
<dbReference type="GO" id="GO:0005635">
    <property type="term" value="C:nuclear envelope"/>
    <property type="evidence" value="ECO:0007669"/>
    <property type="project" value="TreeGrafter"/>
</dbReference>
<feature type="transmembrane region" description="Helical" evidence="5">
    <location>
        <begin position="66"/>
        <end position="86"/>
    </location>
</feature>
<evidence type="ECO:0000256" key="4">
    <source>
        <dbReference type="ARBA" id="ARBA00023136"/>
    </source>
</evidence>
<evidence type="ECO:0000256" key="5">
    <source>
        <dbReference type="SAM" id="Phobius"/>
    </source>
</evidence>
<dbReference type="Gene3D" id="1.20.120.550">
    <property type="entry name" value="Membrane associated eicosanoid/glutathione metabolism-like domain"/>
    <property type="match status" value="1"/>
</dbReference>
<dbReference type="SUPFAM" id="SSF161084">
    <property type="entry name" value="MAPEG domain-like"/>
    <property type="match status" value="1"/>
</dbReference>
<name>A0A9N9GSP6_9GLOM</name>
<comment type="caution">
    <text evidence="6">The sequence shown here is derived from an EMBL/GenBank/DDBJ whole genome shotgun (WGS) entry which is preliminary data.</text>
</comment>
<accession>A0A9N9GSP6</accession>
<dbReference type="InterPro" id="IPR023352">
    <property type="entry name" value="MAPEG-like_dom_sf"/>
</dbReference>